<organism evidence="2">
    <name type="scientific">Notodromas monacha</name>
    <dbReference type="NCBI Taxonomy" id="399045"/>
    <lineage>
        <taxon>Eukaryota</taxon>
        <taxon>Metazoa</taxon>
        <taxon>Ecdysozoa</taxon>
        <taxon>Arthropoda</taxon>
        <taxon>Crustacea</taxon>
        <taxon>Oligostraca</taxon>
        <taxon>Ostracoda</taxon>
        <taxon>Podocopa</taxon>
        <taxon>Podocopida</taxon>
        <taxon>Cypridocopina</taxon>
        <taxon>Cypridoidea</taxon>
        <taxon>Cyprididae</taxon>
        <taxon>Notodromas</taxon>
    </lineage>
</organism>
<keyword evidence="1" id="KW-1133">Transmembrane helix</keyword>
<sequence>MELKARTVPMTVMSDDDQHSDKISFKDKCKLCFWQNYKTWIIVLTPVLLSPLLFHPTSDK</sequence>
<protein>
    <recommendedName>
        <fullName evidence="4">Transmembrane protein</fullName>
    </recommendedName>
</protein>
<dbReference type="Proteomes" id="UP000678499">
    <property type="component" value="Unassembled WGS sequence"/>
</dbReference>
<evidence type="ECO:0000256" key="1">
    <source>
        <dbReference type="SAM" id="Phobius"/>
    </source>
</evidence>
<accession>A0A7R9BH33</accession>
<feature type="non-terminal residue" evidence="2">
    <location>
        <position position="60"/>
    </location>
</feature>
<gene>
    <name evidence="2" type="ORF">NMOB1V02_LOCUS3009</name>
</gene>
<name>A0A7R9BH33_9CRUS</name>
<evidence type="ECO:0008006" key="4">
    <source>
        <dbReference type="Google" id="ProtNLM"/>
    </source>
</evidence>
<evidence type="ECO:0000313" key="2">
    <source>
        <dbReference type="EMBL" id="CAD7275209.1"/>
    </source>
</evidence>
<dbReference type="EMBL" id="CAJPEX010000372">
    <property type="protein sequence ID" value="CAG0915361.1"/>
    <property type="molecule type" value="Genomic_DNA"/>
</dbReference>
<proteinExistence type="predicted"/>
<evidence type="ECO:0000313" key="3">
    <source>
        <dbReference type="Proteomes" id="UP000678499"/>
    </source>
</evidence>
<dbReference type="AlphaFoldDB" id="A0A7R9BH33"/>
<keyword evidence="1" id="KW-0812">Transmembrane</keyword>
<keyword evidence="1" id="KW-0472">Membrane</keyword>
<feature type="transmembrane region" description="Helical" evidence="1">
    <location>
        <begin position="37"/>
        <end position="54"/>
    </location>
</feature>
<keyword evidence="3" id="KW-1185">Reference proteome</keyword>
<dbReference type="EMBL" id="OA882409">
    <property type="protein sequence ID" value="CAD7275209.1"/>
    <property type="molecule type" value="Genomic_DNA"/>
</dbReference>
<reference evidence="2" key="1">
    <citation type="submission" date="2020-11" db="EMBL/GenBank/DDBJ databases">
        <authorList>
            <person name="Tran Van P."/>
        </authorList>
    </citation>
    <scope>NUCLEOTIDE SEQUENCE</scope>
</reference>